<keyword evidence="4" id="KW-1185">Reference proteome</keyword>
<evidence type="ECO:0000259" key="2">
    <source>
        <dbReference type="Pfam" id="PF12697"/>
    </source>
</evidence>
<sequence length="295" mass="31758">MDTTDRDHTRDVASPHATTGWITEAQSRHPERGTITVDGATIAFRRWLGPEEAPSGVLLVHGGGAHSGWWDHVAPLLTDRGPVVALDLSGHGDSDHRTHYSLDGWGDEVLAVLGAAGLGEDPVVVGHSLGGLVTLSLRERPGNGVGRVVVVDSPIEGPEAQRRPEAGTFSSRHRLYPTREAVMERFRPVPPQPTLSEVVEHLVPDSVRQVDGGWTWKFDAGIFDGTARMHITRPGPGRPWAFLRGERGMVPASVREQVERTGGLLVDLPGAGHAPMLDQPGMLIGALRAILANWP</sequence>
<dbReference type="Pfam" id="PF12697">
    <property type="entry name" value="Abhydrolase_6"/>
    <property type="match status" value="1"/>
</dbReference>
<accession>A0ABQ2LVX3</accession>
<feature type="compositionally biased region" description="Basic and acidic residues" evidence="1">
    <location>
        <begin position="1"/>
        <end position="13"/>
    </location>
</feature>
<proteinExistence type="predicted"/>
<dbReference type="RefSeq" id="WP_188805299.1">
    <property type="nucleotide sequence ID" value="NZ_BAAAOU010000004.1"/>
</dbReference>
<comment type="caution">
    <text evidence="3">The sequence shown here is derived from an EMBL/GenBank/DDBJ whole genome shotgun (WGS) entry which is preliminary data.</text>
</comment>
<feature type="region of interest" description="Disordered" evidence="1">
    <location>
        <begin position="1"/>
        <end position="30"/>
    </location>
</feature>
<feature type="compositionally biased region" description="Polar residues" evidence="1">
    <location>
        <begin position="16"/>
        <end position="25"/>
    </location>
</feature>
<dbReference type="SUPFAM" id="SSF53474">
    <property type="entry name" value="alpha/beta-Hydrolases"/>
    <property type="match status" value="1"/>
</dbReference>
<dbReference type="GO" id="GO:0016787">
    <property type="term" value="F:hydrolase activity"/>
    <property type="evidence" value="ECO:0007669"/>
    <property type="project" value="UniProtKB-KW"/>
</dbReference>
<dbReference type="Gene3D" id="3.40.50.1820">
    <property type="entry name" value="alpha/beta hydrolase"/>
    <property type="match status" value="1"/>
</dbReference>
<dbReference type="InterPro" id="IPR029058">
    <property type="entry name" value="AB_hydrolase_fold"/>
</dbReference>
<dbReference type="Proteomes" id="UP000642509">
    <property type="component" value="Unassembled WGS sequence"/>
</dbReference>
<dbReference type="InterPro" id="IPR050266">
    <property type="entry name" value="AB_hydrolase_sf"/>
</dbReference>
<name>A0ABQ2LVX3_9MICC</name>
<evidence type="ECO:0000313" key="3">
    <source>
        <dbReference type="EMBL" id="GGO43710.1"/>
    </source>
</evidence>
<evidence type="ECO:0000313" key="4">
    <source>
        <dbReference type="Proteomes" id="UP000642509"/>
    </source>
</evidence>
<gene>
    <name evidence="3" type="ORF">GCM10010977_12480</name>
</gene>
<dbReference type="EMBL" id="BMLQ01000003">
    <property type="protein sequence ID" value="GGO43710.1"/>
    <property type="molecule type" value="Genomic_DNA"/>
</dbReference>
<dbReference type="InterPro" id="IPR000073">
    <property type="entry name" value="AB_hydrolase_1"/>
</dbReference>
<reference evidence="4" key="1">
    <citation type="journal article" date="2019" name="Int. J. Syst. Evol. Microbiol.">
        <title>The Global Catalogue of Microorganisms (GCM) 10K type strain sequencing project: providing services to taxonomists for standard genome sequencing and annotation.</title>
        <authorList>
            <consortium name="The Broad Institute Genomics Platform"/>
            <consortium name="The Broad Institute Genome Sequencing Center for Infectious Disease"/>
            <person name="Wu L."/>
            <person name="Ma J."/>
        </authorList>
    </citation>
    <scope>NUCLEOTIDE SEQUENCE [LARGE SCALE GENOMIC DNA]</scope>
    <source>
        <strain evidence="4">CGMCC 1.7064</strain>
    </source>
</reference>
<protein>
    <submittedName>
        <fullName evidence="3">Alpha/beta hydrolase</fullName>
    </submittedName>
</protein>
<evidence type="ECO:0000256" key="1">
    <source>
        <dbReference type="SAM" id="MobiDB-lite"/>
    </source>
</evidence>
<keyword evidence="3" id="KW-0378">Hydrolase</keyword>
<feature type="domain" description="AB hydrolase-1" evidence="2">
    <location>
        <begin position="57"/>
        <end position="281"/>
    </location>
</feature>
<organism evidence="3 4">
    <name type="scientific">Citricoccus zhacaiensis</name>
    <dbReference type="NCBI Taxonomy" id="489142"/>
    <lineage>
        <taxon>Bacteria</taxon>
        <taxon>Bacillati</taxon>
        <taxon>Actinomycetota</taxon>
        <taxon>Actinomycetes</taxon>
        <taxon>Micrococcales</taxon>
        <taxon>Micrococcaceae</taxon>
        <taxon>Citricoccus</taxon>
    </lineage>
</organism>
<dbReference type="PANTHER" id="PTHR43798">
    <property type="entry name" value="MONOACYLGLYCEROL LIPASE"/>
    <property type="match status" value="1"/>
</dbReference>
<dbReference type="PANTHER" id="PTHR43798:SF33">
    <property type="entry name" value="HYDROLASE, PUTATIVE (AFU_ORTHOLOGUE AFUA_2G14860)-RELATED"/>
    <property type="match status" value="1"/>
</dbReference>